<evidence type="ECO:0000313" key="3">
    <source>
        <dbReference type="Proteomes" id="UP001151760"/>
    </source>
</evidence>
<feature type="compositionally biased region" description="Basic and acidic residues" evidence="1">
    <location>
        <begin position="121"/>
        <end position="131"/>
    </location>
</feature>
<name>A0ABQ4YIW5_9ASTR</name>
<gene>
    <name evidence="2" type="ORF">Tco_0726796</name>
</gene>
<proteinExistence type="predicted"/>
<accession>A0ABQ4YIW5</accession>
<dbReference type="EMBL" id="BQNB010010410">
    <property type="protein sequence ID" value="GJS76915.1"/>
    <property type="molecule type" value="Genomic_DNA"/>
</dbReference>
<evidence type="ECO:0000313" key="2">
    <source>
        <dbReference type="EMBL" id="GJS76915.1"/>
    </source>
</evidence>
<organism evidence="2 3">
    <name type="scientific">Tanacetum coccineum</name>
    <dbReference type="NCBI Taxonomy" id="301880"/>
    <lineage>
        <taxon>Eukaryota</taxon>
        <taxon>Viridiplantae</taxon>
        <taxon>Streptophyta</taxon>
        <taxon>Embryophyta</taxon>
        <taxon>Tracheophyta</taxon>
        <taxon>Spermatophyta</taxon>
        <taxon>Magnoliopsida</taxon>
        <taxon>eudicotyledons</taxon>
        <taxon>Gunneridae</taxon>
        <taxon>Pentapetalae</taxon>
        <taxon>asterids</taxon>
        <taxon>campanulids</taxon>
        <taxon>Asterales</taxon>
        <taxon>Asteraceae</taxon>
        <taxon>Asteroideae</taxon>
        <taxon>Anthemideae</taxon>
        <taxon>Anthemidinae</taxon>
        <taxon>Tanacetum</taxon>
    </lineage>
</organism>
<evidence type="ECO:0000256" key="1">
    <source>
        <dbReference type="SAM" id="MobiDB-lite"/>
    </source>
</evidence>
<reference evidence="2" key="1">
    <citation type="journal article" date="2022" name="Int. J. Mol. Sci.">
        <title>Draft Genome of Tanacetum Coccineum: Genomic Comparison of Closely Related Tanacetum-Family Plants.</title>
        <authorList>
            <person name="Yamashiro T."/>
            <person name="Shiraishi A."/>
            <person name="Nakayama K."/>
            <person name="Satake H."/>
        </authorList>
    </citation>
    <scope>NUCLEOTIDE SEQUENCE</scope>
</reference>
<protein>
    <submittedName>
        <fullName evidence="2">Uncharacterized protein</fullName>
    </submittedName>
</protein>
<comment type="caution">
    <text evidence="2">The sequence shown here is derived from an EMBL/GenBank/DDBJ whole genome shotgun (WGS) entry which is preliminary data.</text>
</comment>
<keyword evidence="3" id="KW-1185">Reference proteome</keyword>
<feature type="region of interest" description="Disordered" evidence="1">
    <location>
        <begin position="108"/>
        <end position="131"/>
    </location>
</feature>
<dbReference type="Proteomes" id="UP001151760">
    <property type="component" value="Unassembled WGS sequence"/>
</dbReference>
<reference evidence="2" key="2">
    <citation type="submission" date="2022-01" db="EMBL/GenBank/DDBJ databases">
        <authorList>
            <person name="Yamashiro T."/>
            <person name="Shiraishi A."/>
            <person name="Satake H."/>
            <person name="Nakayama K."/>
        </authorList>
    </citation>
    <scope>NUCLEOTIDE SEQUENCE</scope>
</reference>
<sequence>MPRLQSNYVTPPQAQNVLSKRAVSCQLSLPTVNHSYLCLDLINCTIRPEIVTFSNNNKEKRRTSHLNAGHSRSHARFTSEPGICISGCEVHRCGSTYFATFLATELESTSDASPEPEEPADDTHHSNINRTKAEDRVDEVIVVLSNVRLLKKGTRLLLEGRGSAMRQVYIEKLRRPKGAAEGSFIEVNEEIITAAVSPLFNKFTEVKVSRSQGILLDEGYDREGSFKELQNTTTDFAEAMFVSSFFGACSQEPSQYVVAREFLRGEVENLEKLLAEEECEECISGARIY</sequence>